<dbReference type="InterPro" id="IPR024191">
    <property type="entry name" value="Peptidase_M61"/>
</dbReference>
<organism evidence="3 4">
    <name type="scientific">Massilia varians</name>
    <dbReference type="NCBI Taxonomy" id="457921"/>
    <lineage>
        <taxon>Bacteria</taxon>
        <taxon>Pseudomonadati</taxon>
        <taxon>Pseudomonadota</taxon>
        <taxon>Betaproteobacteria</taxon>
        <taxon>Burkholderiales</taxon>
        <taxon>Oxalobacteraceae</taxon>
        <taxon>Telluria group</taxon>
        <taxon>Massilia</taxon>
    </lineage>
</organism>
<dbReference type="SMART" id="SM00228">
    <property type="entry name" value="PDZ"/>
    <property type="match status" value="1"/>
</dbReference>
<dbReference type="PROSITE" id="PS50106">
    <property type="entry name" value="PDZ"/>
    <property type="match status" value="1"/>
</dbReference>
<sequence length="615" mass="68686">MKPTFLAYALPVILLGASATARADVDYQLRITDAAQHLAEVRATFPATTATTLDVQMPNWRTGRYNMLNLANGVRLFKAFDAKGQPLAVAKTDKGTWQVRTKPGDAVTVQYELYANLLGERTRHIDDTHAYLDASGVFVYAAPFRQEKVTVKLDVPQGWKSRSGMDSGACDHCFVAPNYDVLIDAPIETGIHEFYTDKVDGRSIELAIWGRGNHDGKQMMTDLKKIVVETAKMYGNQYPFQRYLFIVHATDGVGGATEHANSTVIQKPRWTFAPRKDYLNFLRVAAHEFYHTWNVKAYRPKEMVPYDYQNENYNRLLWVAEGHTSYYDELIVLRAGLQKRDEFLEGYAKLIDDYLHQPGRFQQSAADASFDEWIAVGGERARNASVNIYSKGQVLALMMDIELRRQTGGKRGLEHMHRILFEKHSTAKGGYDVPAVLAALRSVSGQDWSGWWAQYVDGTTEIPFDTLLAQVGLQKLVDVPKDQEQKTEWWAGWTLREGSDPALVTVVERDSPAWKAGVVSGDTLVAVNGLRVSAKDIGDKMSLVKTGPFTVHLFRRDELVEKQITPLQQPKGKAKLKAADKASDAQKALGAAWLGVAWPKDDSARAESAAAAKKP</sequence>
<dbReference type="InterPro" id="IPR041489">
    <property type="entry name" value="PDZ_6"/>
</dbReference>
<evidence type="ECO:0000259" key="2">
    <source>
        <dbReference type="PROSITE" id="PS50106"/>
    </source>
</evidence>
<name>A0ABM8CAX2_9BURK</name>
<dbReference type="SUPFAM" id="SSF50156">
    <property type="entry name" value="PDZ domain-like"/>
    <property type="match status" value="1"/>
</dbReference>
<keyword evidence="4" id="KW-1185">Reference proteome</keyword>
<dbReference type="SUPFAM" id="SSF55486">
    <property type="entry name" value="Metalloproteases ('zincins'), catalytic domain"/>
    <property type="match status" value="1"/>
</dbReference>
<dbReference type="EMBL" id="AP026966">
    <property type="protein sequence ID" value="BDT60451.1"/>
    <property type="molecule type" value="Genomic_DNA"/>
</dbReference>
<protein>
    <submittedName>
        <fullName evidence="3">Peptidase M61</fullName>
    </submittedName>
</protein>
<evidence type="ECO:0000313" key="4">
    <source>
        <dbReference type="Proteomes" id="UP001163336"/>
    </source>
</evidence>
<gene>
    <name evidence="3" type="ORF">MasN3_39450</name>
</gene>
<dbReference type="Pfam" id="PF05299">
    <property type="entry name" value="Peptidase_M61"/>
    <property type="match status" value="1"/>
</dbReference>
<feature type="chain" id="PRO_5045592217" evidence="1">
    <location>
        <begin position="24"/>
        <end position="615"/>
    </location>
</feature>
<dbReference type="Gene3D" id="2.30.42.10">
    <property type="match status" value="1"/>
</dbReference>
<dbReference type="Gene3D" id="2.60.40.3650">
    <property type="match status" value="1"/>
</dbReference>
<dbReference type="InterPro" id="IPR036034">
    <property type="entry name" value="PDZ_sf"/>
</dbReference>
<dbReference type="InterPro" id="IPR007963">
    <property type="entry name" value="Peptidase_M61_catalytic"/>
</dbReference>
<dbReference type="InterPro" id="IPR001478">
    <property type="entry name" value="PDZ"/>
</dbReference>
<dbReference type="RefSeq" id="WP_281909586.1">
    <property type="nucleotide sequence ID" value="NZ_AP026966.1"/>
</dbReference>
<dbReference type="InterPro" id="IPR027268">
    <property type="entry name" value="Peptidase_M4/M1_CTD_sf"/>
</dbReference>
<dbReference type="Proteomes" id="UP001163336">
    <property type="component" value="Chromosome"/>
</dbReference>
<proteinExistence type="predicted"/>
<dbReference type="Gene3D" id="1.10.390.10">
    <property type="entry name" value="Neutral Protease Domain 2"/>
    <property type="match status" value="1"/>
</dbReference>
<evidence type="ECO:0000256" key="1">
    <source>
        <dbReference type="SAM" id="SignalP"/>
    </source>
</evidence>
<reference evidence="3" key="1">
    <citation type="submission" date="2022-11" db="EMBL/GenBank/DDBJ databases">
        <title>Isolation and characterization of PLA-degrading bacterium Massilia sp. from Antarctic soil.</title>
        <authorList>
            <person name="Sato K."/>
            <person name="Gomez-Fuentes C."/>
            <person name="Ahmad S.A."/>
            <person name="Zulkharnain A."/>
        </authorList>
    </citation>
    <scope>NUCLEOTIDE SEQUENCE</scope>
    <source>
        <strain evidence="3">N-3</strain>
    </source>
</reference>
<dbReference type="InterPro" id="IPR040756">
    <property type="entry name" value="Peptidase_M61_N"/>
</dbReference>
<accession>A0ABM8CAX2</accession>
<feature type="domain" description="PDZ" evidence="2">
    <location>
        <begin position="476"/>
        <end position="553"/>
    </location>
</feature>
<dbReference type="PIRSF" id="PIRSF016493">
    <property type="entry name" value="Glycyl_aminpptds"/>
    <property type="match status" value="1"/>
</dbReference>
<evidence type="ECO:0000313" key="3">
    <source>
        <dbReference type="EMBL" id="BDT60451.1"/>
    </source>
</evidence>
<dbReference type="Pfam" id="PF17899">
    <property type="entry name" value="Peptidase_M61_N"/>
    <property type="match status" value="1"/>
</dbReference>
<feature type="signal peptide" evidence="1">
    <location>
        <begin position="1"/>
        <end position="23"/>
    </location>
</feature>
<dbReference type="Pfam" id="PF17820">
    <property type="entry name" value="PDZ_6"/>
    <property type="match status" value="1"/>
</dbReference>
<keyword evidence="1" id="KW-0732">Signal</keyword>